<keyword evidence="3" id="KW-1185">Reference proteome</keyword>
<evidence type="ECO:0000256" key="1">
    <source>
        <dbReference type="SAM" id="SignalP"/>
    </source>
</evidence>
<sequence length="84" mass="9565">MDRGVIWSFKCLSWKHLLEYVLALVEDEQLIMEAEVDIPTAMHLVKKTWVSVRPHALINAFSKAEFKSTLIQAGMQPPEGKSLI</sequence>
<evidence type="ECO:0000313" key="4">
    <source>
        <dbReference type="WBParaSite" id="ECPE_0001220301-mRNA-1"/>
    </source>
</evidence>
<keyword evidence="1" id="KW-0732">Signal</keyword>
<dbReference type="EMBL" id="UZAN01052302">
    <property type="protein sequence ID" value="VDP89413.1"/>
    <property type="molecule type" value="Genomic_DNA"/>
</dbReference>
<protein>
    <submittedName>
        <fullName evidence="4">DDE-1 domain-containing protein</fullName>
    </submittedName>
</protein>
<reference evidence="4" key="1">
    <citation type="submission" date="2016-06" db="UniProtKB">
        <authorList>
            <consortium name="WormBaseParasite"/>
        </authorList>
    </citation>
    <scope>IDENTIFICATION</scope>
</reference>
<organism evidence="4">
    <name type="scientific">Echinostoma caproni</name>
    <dbReference type="NCBI Taxonomy" id="27848"/>
    <lineage>
        <taxon>Eukaryota</taxon>
        <taxon>Metazoa</taxon>
        <taxon>Spiralia</taxon>
        <taxon>Lophotrochozoa</taxon>
        <taxon>Platyhelminthes</taxon>
        <taxon>Trematoda</taxon>
        <taxon>Digenea</taxon>
        <taxon>Plagiorchiida</taxon>
        <taxon>Echinostomata</taxon>
        <taxon>Echinostomatoidea</taxon>
        <taxon>Echinostomatidae</taxon>
        <taxon>Echinostoma</taxon>
    </lineage>
</organism>
<reference evidence="2 3" key="2">
    <citation type="submission" date="2018-11" db="EMBL/GenBank/DDBJ databases">
        <authorList>
            <consortium name="Pathogen Informatics"/>
        </authorList>
    </citation>
    <scope>NUCLEOTIDE SEQUENCE [LARGE SCALE GENOMIC DNA]</scope>
    <source>
        <strain evidence="2 3">Egypt</strain>
    </source>
</reference>
<feature type="signal peptide" evidence="1">
    <location>
        <begin position="1"/>
        <end position="23"/>
    </location>
</feature>
<feature type="chain" id="PRO_5043138268" evidence="1">
    <location>
        <begin position="24"/>
        <end position="84"/>
    </location>
</feature>
<name>A0A183AYY2_9TREM</name>
<dbReference type="Proteomes" id="UP000272942">
    <property type="component" value="Unassembled WGS sequence"/>
</dbReference>
<gene>
    <name evidence="2" type="ORF">ECPE_LOCUS12167</name>
</gene>
<dbReference type="AlphaFoldDB" id="A0A183AYY2"/>
<accession>A0A183AYY2</accession>
<evidence type="ECO:0000313" key="3">
    <source>
        <dbReference type="Proteomes" id="UP000272942"/>
    </source>
</evidence>
<evidence type="ECO:0000313" key="2">
    <source>
        <dbReference type="EMBL" id="VDP89413.1"/>
    </source>
</evidence>
<proteinExistence type="predicted"/>
<dbReference type="OrthoDB" id="10064161at2759"/>
<dbReference type="WBParaSite" id="ECPE_0001220301-mRNA-1">
    <property type="protein sequence ID" value="ECPE_0001220301-mRNA-1"/>
    <property type="gene ID" value="ECPE_0001220301"/>
</dbReference>